<evidence type="ECO:0000259" key="8">
    <source>
        <dbReference type="PROSITE" id="PS51412"/>
    </source>
</evidence>
<evidence type="ECO:0000256" key="1">
    <source>
        <dbReference type="ARBA" id="ARBA00004370"/>
    </source>
</evidence>
<evidence type="ECO:0000313" key="10">
    <source>
        <dbReference type="EMBL" id="CAK0868818.1"/>
    </source>
</evidence>
<dbReference type="PANTHER" id="PTHR45742:SF8">
    <property type="entry name" value="FLOCCULATION PROTEIN FLO11"/>
    <property type="match status" value="1"/>
</dbReference>
<dbReference type="SUPFAM" id="SSF51101">
    <property type="entry name" value="Mannose-binding lectins"/>
    <property type="match status" value="1"/>
</dbReference>
<dbReference type="SMART" id="SM00915">
    <property type="entry name" value="Jacalin"/>
    <property type="match status" value="1"/>
</dbReference>
<comment type="caution">
    <text evidence="10">The sequence shown here is derived from an EMBL/GenBank/DDBJ whole genome shotgun (WGS) entry which is preliminary data.</text>
</comment>
<evidence type="ECO:0000259" key="9">
    <source>
        <dbReference type="PROSITE" id="PS51752"/>
    </source>
</evidence>
<dbReference type="PROSITE" id="PS51412">
    <property type="entry name" value="MACPF_2"/>
    <property type="match status" value="1"/>
</dbReference>
<dbReference type="Pfam" id="PF01419">
    <property type="entry name" value="Jacalin"/>
    <property type="match status" value="1"/>
</dbReference>
<evidence type="ECO:0000256" key="2">
    <source>
        <dbReference type="ARBA" id="ARBA00004613"/>
    </source>
</evidence>
<keyword evidence="4" id="KW-0204">Cytolysis</keyword>
<dbReference type="PRINTS" id="PR00764">
    <property type="entry name" value="COMPLEMENTC9"/>
</dbReference>
<evidence type="ECO:0008006" key="12">
    <source>
        <dbReference type="Google" id="ProtNLM"/>
    </source>
</evidence>
<keyword evidence="3" id="KW-0964">Secreted</keyword>
<dbReference type="Pfam" id="PF01823">
    <property type="entry name" value="MACPF"/>
    <property type="match status" value="1"/>
</dbReference>
<dbReference type="InterPro" id="IPR001229">
    <property type="entry name" value="Jacalin-like_lectin_dom"/>
</dbReference>
<organism evidence="10 11">
    <name type="scientific">Prorocentrum cordatum</name>
    <dbReference type="NCBI Taxonomy" id="2364126"/>
    <lineage>
        <taxon>Eukaryota</taxon>
        <taxon>Sar</taxon>
        <taxon>Alveolata</taxon>
        <taxon>Dinophyceae</taxon>
        <taxon>Prorocentrales</taxon>
        <taxon>Prorocentraceae</taxon>
        <taxon>Prorocentrum</taxon>
    </lineage>
</organism>
<feature type="domain" description="MACPF" evidence="8">
    <location>
        <begin position="89"/>
        <end position="410"/>
    </location>
</feature>
<dbReference type="InterPro" id="IPR020864">
    <property type="entry name" value="MACPF"/>
</dbReference>
<dbReference type="Gene3D" id="2.100.10.30">
    <property type="entry name" value="Jacalin-like lectin domain"/>
    <property type="match status" value="1"/>
</dbReference>
<gene>
    <name evidence="10" type="ORF">PCOR1329_LOCUS55357</name>
</gene>
<keyword evidence="6" id="KW-1015">Disulfide bond</keyword>
<dbReference type="PROSITE" id="PS00279">
    <property type="entry name" value="MACPF_1"/>
    <property type="match status" value="1"/>
</dbReference>
<dbReference type="PROSITE" id="PS51752">
    <property type="entry name" value="JACALIN_LECTIN"/>
    <property type="match status" value="1"/>
</dbReference>
<evidence type="ECO:0000256" key="5">
    <source>
        <dbReference type="ARBA" id="ARBA00023136"/>
    </source>
</evidence>
<dbReference type="InterPro" id="IPR036404">
    <property type="entry name" value="Jacalin-like_lectin_dom_sf"/>
</dbReference>
<dbReference type="InterPro" id="IPR001862">
    <property type="entry name" value="MAC_perforin"/>
</dbReference>
<proteinExistence type="predicted"/>
<accession>A0ABN9V878</accession>
<evidence type="ECO:0000256" key="4">
    <source>
        <dbReference type="ARBA" id="ARBA00022852"/>
    </source>
</evidence>
<name>A0ABN9V878_9DINO</name>
<dbReference type="InterPro" id="IPR020863">
    <property type="entry name" value="MACPF_CS"/>
</dbReference>
<evidence type="ECO:0000256" key="3">
    <source>
        <dbReference type="ARBA" id="ARBA00022525"/>
    </source>
</evidence>
<dbReference type="Proteomes" id="UP001189429">
    <property type="component" value="Unassembled WGS sequence"/>
</dbReference>
<protein>
    <recommendedName>
        <fullName evidence="12">MACPF domain-containing protein</fullName>
    </recommendedName>
</protein>
<evidence type="ECO:0000256" key="7">
    <source>
        <dbReference type="SAM" id="MobiDB-lite"/>
    </source>
</evidence>
<dbReference type="PANTHER" id="PTHR45742">
    <property type="entry name" value="COMPLEMENT COMPONENT C6"/>
    <property type="match status" value="1"/>
</dbReference>
<keyword evidence="11" id="KW-1185">Reference proteome</keyword>
<reference evidence="10" key="1">
    <citation type="submission" date="2023-10" db="EMBL/GenBank/DDBJ databases">
        <authorList>
            <person name="Chen Y."/>
            <person name="Shah S."/>
            <person name="Dougan E. K."/>
            <person name="Thang M."/>
            <person name="Chan C."/>
        </authorList>
    </citation>
    <scope>NUCLEOTIDE SEQUENCE [LARGE SCALE GENOMIC DNA]</scope>
</reference>
<feature type="domain" description="Jacalin-type lectin" evidence="9">
    <location>
        <begin position="433"/>
        <end position="588"/>
    </location>
</feature>
<feature type="non-terminal residue" evidence="10">
    <location>
        <position position="1"/>
    </location>
</feature>
<sequence length="602" mass="65221">LQARAPRRPGPCSTLPPPGPQTSRSWTVSAVLPTPLPQLWLAGSPAMAPAGPRRGAAAAAAWALVGCAAPAEGGLQVGPRARCGASGGRRLSSFGPGTQLSGLEYLASGYDVFFGNPRPTDGAVDTGFRNKVFKANPGSEALPDGTRIPPGMNALRCDGSCSLASKVQSITSMEEYYEFLSTNVSLTVSFGDVASFAASADFQRVRENLQSHESVYTAVTAQCCAYKAFIHAFVPPPADENFLAAVDAAPEHYDQDFYFNLIGEFGTHFLSSVQMGGMYGEETEFTRDKYNDMKATKSDWFVNAQASFVVSIKAGAASETDWNSKDFFDKYVTNTRKYTLGSAPQTWDVDNWLTDTIHKPVPTAMRLKPLSELFTTRVIPNEANVTKLRSKRENMERALQEYCPEKLLRQGKIDSCAAIVSDPDAAGAERTCLAKIWGGGGPNGQPFDDSVMIQLHGLFANLEIRQIKYRSSQWMDSIQVTLSLGNNNWPLPEHGGKGGVSGTLTFSEGQKIHAVEVRYERYIDKISFWTNDGREQVIGGPGGRYSKMVNFKEAVMNATGTLPRSAWLVGLYGSAQQYVDALGFYVAYTCAPSEAPGPDGLF</sequence>
<dbReference type="EMBL" id="CAUYUJ010016784">
    <property type="protein sequence ID" value="CAK0868818.1"/>
    <property type="molecule type" value="Genomic_DNA"/>
</dbReference>
<feature type="region of interest" description="Disordered" evidence="7">
    <location>
        <begin position="1"/>
        <end position="25"/>
    </location>
</feature>
<evidence type="ECO:0000256" key="6">
    <source>
        <dbReference type="ARBA" id="ARBA00023157"/>
    </source>
</evidence>
<dbReference type="SMART" id="SM00457">
    <property type="entry name" value="MACPF"/>
    <property type="match status" value="1"/>
</dbReference>
<keyword evidence="5" id="KW-0472">Membrane</keyword>
<comment type="subcellular location">
    <subcellularLocation>
        <location evidence="1">Membrane</location>
    </subcellularLocation>
    <subcellularLocation>
        <location evidence="2">Secreted</location>
    </subcellularLocation>
</comment>
<evidence type="ECO:0000313" key="11">
    <source>
        <dbReference type="Proteomes" id="UP001189429"/>
    </source>
</evidence>